<dbReference type="PRINTS" id="PR00260">
    <property type="entry name" value="CHEMTRNSDUCR"/>
</dbReference>
<name>A0ABT1AL67_9RALS</name>
<dbReference type="PROSITE" id="PS50111">
    <property type="entry name" value="CHEMOTAXIS_TRANSDUC_2"/>
    <property type="match status" value="1"/>
</dbReference>
<keyword evidence="3" id="KW-0807">Transducer</keyword>
<dbReference type="RefSeq" id="WP_252680734.1">
    <property type="nucleotide sequence ID" value="NZ_JAMXHT010000004.1"/>
</dbReference>
<keyword evidence="4" id="KW-0472">Membrane</keyword>
<accession>A0ABT1AL67</accession>
<dbReference type="InterPro" id="IPR004089">
    <property type="entry name" value="MCPsignal_dom"/>
</dbReference>
<evidence type="ECO:0000313" key="7">
    <source>
        <dbReference type="EMBL" id="MCO5399071.1"/>
    </source>
</evidence>
<reference evidence="7" key="1">
    <citation type="submission" date="2022-06" db="EMBL/GenBank/DDBJ databases">
        <authorList>
            <person name="Lu C.-H."/>
        </authorList>
    </citation>
    <scope>NUCLEOTIDE SEQUENCE</scope>
    <source>
        <strain evidence="7">21MJYT02-11</strain>
    </source>
</reference>
<dbReference type="PANTHER" id="PTHR43531">
    <property type="entry name" value="PROTEIN ICFG"/>
    <property type="match status" value="1"/>
</dbReference>
<sequence>MGNPTFTLRLKLILTFGTSMVLMVAVGCLGAFTFRYLELNALPRFQLALQLLIGAAALACGVMGYGGYHLHQVICGGLERQRRKFAEIANTLDLTKRSSSPRMDEFGRSARAFDTLMRRVEDTVSVVQGSLLAVNTATREIAMGNHDLSARTEAQAASLERTASSMAQLTETVKLNADSTRHASALAMTAMQAAEAGSAVVAEMVRTIDSVSGSSARISDITSAIEGIAFQTNILALNASVEAARAGDLGKGFSVVAGEVRALAQRAASAAREIKDLISSSVALIQASARQVNEVSASMREIKGVATQVSDTVRNVAGATDEQSRNIEQINQVVAHMDQVTQQNAALVEQTAAAAESLAEQAVALGVAVSLFKIHTGAAPAVEIPVAEVTKLR</sequence>
<dbReference type="InterPro" id="IPR051310">
    <property type="entry name" value="MCP_chemotaxis"/>
</dbReference>
<evidence type="ECO:0000256" key="2">
    <source>
        <dbReference type="ARBA" id="ARBA00029447"/>
    </source>
</evidence>
<protein>
    <submittedName>
        <fullName evidence="7">Methyl-accepting chemotaxis protein</fullName>
    </submittedName>
</protein>
<comment type="similarity">
    <text evidence="2">Belongs to the methyl-accepting chemotaxis (MCP) protein family.</text>
</comment>
<keyword evidence="4" id="KW-1133">Transmembrane helix</keyword>
<evidence type="ECO:0000259" key="5">
    <source>
        <dbReference type="PROSITE" id="PS50111"/>
    </source>
</evidence>
<dbReference type="PROSITE" id="PS50885">
    <property type="entry name" value="HAMP"/>
    <property type="match status" value="1"/>
</dbReference>
<dbReference type="Gene3D" id="1.10.287.950">
    <property type="entry name" value="Methyl-accepting chemotaxis protein"/>
    <property type="match status" value="1"/>
</dbReference>
<organism evidence="7 8">
    <name type="scientific">Ralstonia soli</name>
    <dbReference type="NCBI Taxonomy" id="2953896"/>
    <lineage>
        <taxon>Bacteria</taxon>
        <taxon>Pseudomonadati</taxon>
        <taxon>Pseudomonadota</taxon>
        <taxon>Betaproteobacteria</taxon>
        <taxon>Burkholderiales</taxon>
        <taxon>Burkholderiaceae</taxon>
        <taxon>Ralstonia</taxon>
    </lineage>
</organism>
<feature type="domain" description="Methyl-accepting transducer" evidence="5">
    <location>
        <begin position="130"/>
        <end position="359"/>
    </location>
</feature>
<evidence type="ECO:0000313" key="8">
    <source>
        <dbReference type="Proteomes" id="UP001162811"/>
    </source>
</evidence>
<feature type="domain" description="HAMP" evidence="6">
    <location>
        <begin position="78"/>
        <end position="125"/>
    </location>
</feature>
<dbReference type="Proteomes" id="UP001162811">
    <property type="component" value="Unassembled WGS sequence"/>
</dbReference>
<keyword evidence="8" id="KW-1185">Reference proteome</keyword>
<evidence type="ECO:0000259" key="6">
    <source>
        <dbReference type="PROSITE" id="PS50885"/>
    </source>
</evidence>
<keyword evidence="1" id="KW-0488">Methylation</keyword>
<reference evidence="7" key="2">
    <citation type="journal article" date="2023" name="Front. Microbiol.">
        <title>Ralstonia chuxiongensis sp. nov., Ralstonia mojiangensis sp. nov., and Ralstonia soli sp. nov., isolated from tobacco fields, are three novel species in the family Burkholderiaceae.</title>
        <authorList>
            <person name="Lu C.H."/>
            <person name="Zhang Y.Y."/>
            <person name="Jiang N."/>
            <person name="Chen W."/>
            <person name="Shao X."/>
            <person name="Zhao Z.M."/>
            <person name="Lu W.L."/>
            <person name="Hu X."/>
            <person name="Xi Y.X."/>
            <person name="Zou S.Y."/>
            <person name="Wei Q.J."/>
            <person name="Lin Z.L."/>
            <person name="Gong L."/>
            <person name="Gai X.T."/>
            <person name="Zhang L.Q."/>
            <person name="Li J.Y."/>
            <person name="Jin Y."/>
            <person name="Xia Z.Y."/>
        </authorList>
    </citation>
    <scope>NUCLEOTIDE SEQUENCE</scope>
    <source>
        <strain evidence="7">21MJYT02-11</strain>
    </source>
</reference>
<evidence type="ECO:0000256" key="4">
    <source>
        <dbReference type="SAM" id="Phobius"/>
    </source>
</evidence>
<dbReference type="SUPFAM" id="SSF58104">
    <property type="entry name" value="Methyl-accepting chemotaxis protein (MCP) signaling domain"/>
    <property type="match status" value="1"/>
</dbReference>
<feature type="transmembrane region" description="Helical" evidence="4">
    <location>
        <begin position="49"/>
        <end position="68"/>
    </location>
</feature>
<evidence type="ECO:0000256" key="1">
    <source>
        <dbReference type="ARBA" id="ARBA00022481"/>
    </source>
</evidence>
<comment type="caution">
    <text evidence="7">The sequence shown here is derived from an EMBL/GenBank/DDBJ whole genome shotgun (WGS) entry which is preliminary data.</text>
</comment>
<evidence type="ECO:0000256" key="3">
    <source>
        <dbReference type="PROSITE-ProRule" id="PRU00284"/>
    </source>
</evidence>
<dbReference type="Pfam" id="PF00015">
    <property type="entry name" value="MCPsignal"/>
    <property type="match status" value="1"/>
</dbReference>
<dbReference type="InterPro" id="IPR004090">
    <property type="entry name" value="Chemotax_Me-accpt_rcpt"/>
</dbReference>
<proteinExistence type="inferred from homology"/>
<gene>
    <name evidence="7" type="ORF">NG900_12790</name>
</gene>
<dbReference type="InterPro" id="IPR003660">
    <property type="entry name" value="HAMP_dom"/>
</dbReference>
<dbReference type="PANTHER" id="PTHR43531:SF14">
    <property type="entry name" value="METHYL-ACCEPTING CHEMOTAXIS PROTEIN I-RELATED"/>
    <property type="match status" value="1"/>
</dbReference>
<dbReference type="SMART" id="SM00283">
    <property type="entry name" value="MA"/>
    <property type="match status" value="1"/>
</dbReference>
<feature type="transmembrane region" description="Helical" evidence="4">
    <location>
        <begin position="12"/>
        <end position="37"/>
    </location>
</feature>
<keyword evidence="4" id="KW-0812">Transmembrane</keyword>
<dbReference type="EMBL" id="JAMXHT010000004">
    <property type="protein sequence ID" value="MCO5399071.1"/>
    <property type="molecule type" value="Genomic_DNA"/>
</dbReference>